<proteinExistence type="predicted"/>
<keyword evidence="2" id="KW-0472">Membrane</keyword>
<protein>
    <recommendedName>
        <fullName evidence="5">TM2 domain-containing protein</fullName>
    </recommendedName>
</protein>
<evidence type="ECO:0000256" key="2">
    <source>
        <dbReference type="SAM" id="Phobius"/>
    </source>
</evidence>
<sequence length="280" mass="30084">MSSRHQAVLGIFFEEGVTTLSPAHLAYRMGVPVREAEALLDEMVTQDLLALDFSGDHDFGYRLPPGTLPPKPRQPHSPQTEASQAVLSQHPGRQRSSSPYAAEAQDGAYGVSSPAHYAAGSSHPAQAYGSAQRREAPPISYSASADGTDGSVGPIRTSGRGYAQPAHPHHRPTSSPSAPPAPFSNSPYSTAADAGRQELVPFRDNLPQQHVRPDRRPFVAGLLSFLFTGLGQVYNGEPLKGGLMFATSMMLWLFWMGWVVSMWSIADAYTVAQRAESQGA</sequence>
<evidence type="ECO:0000256" key="1">
    <source>
        <dbReference type="SAM" id="MobiDB-lite"/>
    </source>
</evidence>
<organism evidence="3 4">
    <name type="scientific">Lujinxingia vulgaris</name>
    <dbReference type="NCBI Taxonomy" id="2600176"/>
    <lineage>
        <taxon>Bacteria</taxon>
        <taxon>Deltaproteobacteria</taxon>
        <taxon>Bradymonadales</taxon>
        <taxon>Lujinxingiaceae</taxon>
        <taxon>Lujinxingia</taxon>
    </lineage>
</organism>
<keyword evidence="2" id="KW-0812">Transmembrane</keyword>
<comment type="caution">
    <text evidence="3">The sequence shown here is derived from an EMBL/GenBank/DDBJ whole genome shotgun (WGS) entry which is preliminary data.</text>
</comment>
<feature type="transmembrane region" description="Helical" evidence="2">
    <location>
        <begin position="218"/>
        <end position="235"/>
    </location>
</feature>
<gene>
    <name evidence="3" type="ORF">FRC96_13605</name>
</gene>
<dbReference type="OrthoDB" id="964739at2"/>
<feature type="region of interest" description="Disordered" evidence="1">
    <location>
        <begin position="61"/>
        <end position="190"/>
    </location>
</feature>
<accession>A0A5C6X0R3</accession>
<evidence type="ECO:0008006" key="5">
    <source>
        <dbReference type="Google" id="ProtNLM"/>
    </source>
</evidence>
<reference evidence="3 4" key="1">
    <citation type="submission" date="2019-08" db="EMBL/GenBank/DDBJ databases">
        <title>Bradymonadales sp. TMQ2.</title>
        <authorList>
            <person name="Liang Q."/>
        </authorList>
    </citation>
    <scope>NUCLEOTIDE SEQUENCE [LARGE SCALE GENOMIC DNA]</scope>
    <source>
        <strain evidence="3 4">TMQ2</strain>
    </source>
</reference>
<dbReference type="RefSeq" id="WP_146975090.1">
    <property type="nucleotide sequence ID" value="NZ_VOSL01000054.1"/>
</dbReference>
<keyword evidence="2" id="KW-1133">Transmembrane helix</keyword>
<dbReference type="EMBL" id="VOSL01000054">
    <property type="protein sequence ID" value="TXD34647.1"/>
    <property type="molecule type" value="Genomic_DNA"/>
</dbReference>
<dbReference type="Proteomes" id="UP000321046">
    <property type="component" value="Unassembled WGS sequence"/>
</dbReference>
<name>A0A5C6X0R3_9DELT</name>
<feature type="compositionally biased region" description="Polar residues" evidence="1">
    <location>
        <begin position="76"/>
        <end position="87"/>
    </location>
</feature>
<evidence type="ECO:0000313" key="3">
    <source>
        <dbReference type="EMBL" id="TXD34647.1"/>
    </source>
</evidence>
<dbReference type="AlphaFoldDB" id="A0A5C6X0R3"/>
<feature type="transmembrane region" description="Helical" evidence="2">
    <location>
        <begin position="241"/>
        <end position="265"/>
    </location>
</feature>
<evidence type="ECO:0000313" key="4">
    <source>
        <dbReference type="Proteomes" id="UP000321046"/>
    </source>
</evidence>